<dbReference type="Proteomes" id="UP000199051">
    <property type="component" value="Unassembled WGS sequence"/>
</dbReference>
<dbReference type="Pfam" id="PF13374">
    <property type="entry name" value="TPR_10"/>
    <property type="match status" value="1"/>
</dbReference>
<dbReference type="PANTHER" id="PTHR46082:SF6">
    <property type="entry name" value="AAA+ ATPASE DOMAIN-CONTAINING PROTEIN-RELATED"/>
    <property type="match status" value="1"/>
</dbReference>
<dbReference type="GO" id="GO:0043531">
    <property type="term" value="F:ADP binding"/>
    <property type="evidence" value="ECO:0007669"/>
    <property type="project" value="InterPro"/>
</dbReference>
<dbReference type="Pfam" id="PF00196">
    <property type="entry name" value="GerE"/>
    <property type="match status" value="1"/>
</dbReference>
<dbReference type="GO" id="GO:0006355">
    <property type="term" value="P:regulation of DNA-templated transcription"/>
    <property type="evidence" value="ECO:0007669"/>
    <property type="project" value="InterPro"/>
</dbReference>
<dbReference type="InterPro" id="IPR027417">
    <property type="entry name" value="P-loop_NTPase"/>
</dbReference>
<protein>
    <submittedName>
        <fullName evidence="3">Regulatory protein, luxR family</fullName>
    </submittedName>
</protein>
<feature type="domain" description="HTH luxR-type" evidence="2">
    <location>
        <begin position="122"/>
        <end position="149"/>
    </location>
</feature>
<dbReference type="InterPro" id="IPR011990">
    <property type="entry name" value="TPR-like_helical_dom_sf"/>
</dbReference>
<feature type="compositionally biased region" description="Basic and acidic residues" evidence="1">
    <location>
        <begin position="102"/>
        <end position="111"/>
    </location>
</feature>
<name>A0A1H9XRZ9_9PSEU</name>
<feature type="region of interest" description="Disordered" evidence="1">
    <location>
        <begin position="1"/>
        <end position="21"/>
    </location>
</feature>
<dbReference type="PROSITE" id="PS00622">
    <property type="entry name" value="HTH_LUXR_1"/>
    <property type="match status" value="1"/>
</dbReference>
<dbReference type="SUPFAM" id="SSF46894">
    <property type="entry name" value="C-terminal effector domain of the bipartite response regulators"/>
    <property type="match status" value="1"/>
</dbReference>
<dbReference type="RefSeq" id="WP_092786802.1">
    <property type="nucleotide sequence ID" value="NZ_FOGI01000020.1"/>
</dbReference>
<feature type="region of interest" description="Disordered" evidence="1">
    <location>
        <begin position="786"/>
        <end position="816"/>
    </location>
</feature>
<dbReference type="STRING" id="155974.SAMN04487818_1204"/>
<dbReference type="InterPro" id="IPR053137">
    <property type="entry name" value="NLR-like"/>
</dbReference>
<dbReference type="EMBL" id="FOGI01000020">
    <property type="protein sequence ID" value="SES48473.1"/>
    <property type="molecule type" value="Genomic_DNA"/>
</dbReference>
<dbReference type="InterPro" id="IPR036388">
    <property type="entry name" value="WH-like_DNA-bd_sf"/>
</dbReference>
<accession>A0A1H9XRZ9</accession>
<dbReference type="GO" id="GO:0003677">
    <property type="term" value="F:DNA binding"/>
    <property type="evidence" value="ECO:0007669"/>
    <property type="project" value="InterPro"/>
</dbReference>
<evidence type="ECO:0000259" key="2">
    <source>
        <dbReference type="PROSITE" id="PS00622"/>
    </source>
</evidence>
<dbReference type="Gene3D" id="1.10.10.10">
    <property type="entry name" value="Winged helix-like DNA-binding domain superfamily/Winged helix DNA-binding domain"/>
    <property type="match status" value="1"/>
</dbReference>
<feature type="region of interest" description="Disordered" evidence="1">
    <location>
        <begin position="92"/>
        <end position="111"/>
    </location>
</feature>
<gene>
    <name evidence="3" type="ORF">SAMN04487818_1204</name>
</gene>
<dbReference type="PANTHER" id="PTHR46082">
    <property type="entry name" value="ATP/GTP-BINDING PROTEIN-RELATED"/>
    <property type="match status" value="1"/>
</dbReference>
<organism evidence="3 4">
    <name type="scientific">Actinokineospora terrae</name>
    <dbReference type="NCBI Taxonomy" id="155974"/>
    <lineage>
        <taxon>Bacteria</taxon>
        <taxon>Bacillati</taxon>
        <taxon>Actinomycetota</taxon>
        <taxon>Actinomycetes</taxon>
        <taxon>Pseudonocardiales</taxon>
        <taxon>Pseudonocardiaceae</taxon>
        <taxon>Actinokineospora</taxon>
    </lineage>
</organism>
<dbReference type="AlphaFoldDB" id="A0A1H9XRZ9"/>
<evidence type="ECO:0000256" key="1">
    <source>
        <dbReference type="SAM" id="MobiDB-lite"/>
    </source>
</evidence>
<dbReference type="SMART" id="SM00421">
    <property type="entry name" value="HTH_LUXR"/>
    <property type="match status" value="1"/>
</dbReference>
<sequence>MAGCTRCGRPLPPRTDPRGRPRRFCSATCRSAARRQREAAAGQTRGCEFVVCGIPCGNPATGALELPTGAVIAVCAGCAGVAARWLGRDAEEQPRRLAGARQDGKPELSPRESDVVRRFVADVPVARIARELDVRAPTVHQYLRRVREKYQKLGRQAKTRIELYERAIEDGIVASPVERRLLDGSVPTAPAHHLRREVDRFFERAGGHREIVLSGMAGVGKSQIAATHARRVWAQDLVDVVIWTPAGSREQIISHYAQTAVALLNAPPQDPEHAAAQLLTWLNTTARRWLLVLDDLWDPRDLRGLQPATAEGNQVVITTRRRDAELISARRQVVTVDLFTPPEAEEFLVDRLPGRADPDGQALELAKDLGYLPLALSQAAAYMVDRELSYAEYRRRWNDRRKKVVDLVGDDLHGTLAAAWSLSIELANQLDPVGVAEPLLDLMSVLDAAGAPVELFATGAVLAYLGEESGRRVGQDDARDAVRCLERLNLSMVDLFRPEHGVQTHPLVQRVSRDRMTPRQLARVARVAARALVELWPVDSGSDTGLARSLRANSVALQTHAGSLLWSSGETELVFRTGANLGHSQHVLEAITYFEDAVETAAVLPPEHQDVLRARAEAARWHAKAGHTGAAVDGLAQVLADLSDVLGPDHVDTVTTRAWLAFALAETGDDDTDLDALLADLARLLGAEHPDALTTRRLIANRRGHDGDPEGAVRDLEQVRDGQLRVLGAEHPDTAATEEDLRFWLDGIQMARLEPVLAEQRLRARTPSPLVLSWVVGEQAATRDVSGAAEPLGRSWAGDEQAGPGSSLVHEGGWWR</sequence>
<dbReference type="SUPFAM" id="SSF48452">
    <property type="entry name" value="TPR-like"/>
    <property type="match status" value="1"/>
</dbReference>
<proteinExistence type="predicted"/>
<dbReference type="InterPro" id="IPR002182">
    <property type="entry name" value="NB-ARC"/>
</dbReference>
<dbReference type="Pfam" id="PF00931">
    <property type="entry name" value="NB-ARC"/>
    <property type="match status" value="1"/>
</dbReference>
<dbReference type="InterPro" id="IPR000792">
    <property type="entry name" value="Tscrpt_reg_LuxR_C"/>
</dbReference>
<keyword evidence="4" id="KW-1185">Reference proteome</keyword>
<reference evidence="4" key="1">
    <citation type="submission" date="2016-10" db="EMBL/GenBank/DDBJ databases">
        <authorList>
            <person name="Varghese N."/>
            <person name="Submissions S."/>
        </authorList>
    </citation>
    <scope>NUCLEOTIDE SEQUENCE [LARGE SCALE GENOMIC DNA]</scope>
    <source>
        <strain evidence="4">DSM 44260</strain>
    </source>
</reference>
<dbReference type="Gene3D" id="3.40.50.300">
    <property type="entry name" value="P-loop containing nucleotide triphosphate hydrolases"/>
    <property type="match status" value="1"/>
</dbReference>
<dbReference type="Gene3D" id="1.25.40.10">
    <property type="entry name" value="Tetratricopeptide repeat domain"/>
    <property type="match status" value="1"/>
</dbReference>
<evidence type="ECO:0000313" key="3">
    <source>
        <dbReference type="EMBL" id="SES48473.1"/>
    </source>
</evidence>
<evidence type="ECO:0000313" key="4">
    <source>
        <dbReference type="Proteomes" id="UP000199051"/>
    </source>
</evidence>
<dbReference type="PRINTS" id="PR00364">
    <property type="entry name" value="DISEASERSIST"/>
</dbReference>
<dbReference type="InterPro" id="IPR016032">
    <property type="entry name" value="Sig_transdc_resp-reg_C-effctor"/>
</dbReference>
<dbReference type="SUPFAM" id="SSF52540">
    <property type="entry name" value="P-loop containing nucleoside triphosphate hydrolases"/>
    <property type="match status" value="1"/>
</dbReference>